<dbReference type="EC" id="1.-.-.-" evidence="1"/>
<dbReference type="Pfam" id="PF13618">
    <property type="entry name" value="Gluconate_2-dh3"/>
    <property type="match status" value="1"/>
</dbReference>
<name>A0ABV0BQ92_9SPHI</name>
<keyword evidence="1" id="KW-0560">Oxidoreductase</keyword>
<dbReference type="InterPro" id="IPR027056">
    <property type="entry name" value="Gluconate_2DH_su3"/>
</dbReference>
<comment type="caution">
    <text evidence="1">The sequence shown here is derived from an EMBL/GenBank/DDBJ whole genome shotgun (WGS) entry which is preliminary data.</text>
</comment>
<dbReference type="Proteomes" id="UP001409291">
    <property type="component" value="Unassembled WGS sequence"/>
</dbReference>
<dbReference type="EMBL" id="JBDJNQ010000002">
    <property type="protein sequence ID" value="MEN5376891.1"/>
    <property type="molecule type" value="Genomic_DNA"/>
</dbReference>
<keyword evidence="2" id="KW-1185">Reference proteome</keyword>
<dbReference type="RefSeq" id="WP_260292672.1">
    <property type="nucleotide sequence ID" value="NZ_JBDJLH010000003.1"/>
</dbReference>
<evidence type="ECO:0000313" key="1">
    <source>
        <dbReference type="EMBL" id="MEN5376891.1"/>
    </source>
</evidence>
<dbReference type="GO" id="GO:0016491">
    <property type="term" value="F:oxidoreductase activity"/>
    <property type="evidence" value="ECO:0007669"/>
    <property type="project" value="UniProtKB-KW"/>
</dbReference>
<evidence type="ECO:0000313" key="2">
    <source>
        <dbReference type="Proteomes" id="UP001409291"/>
    </source>
</evidence>
<proteinExistence type="predicted"/>
<reference evidence="1 2" key="1">
    <citation type="submission" date="2024-04" db="EMBL/GenBank/DDBJ databases">
        <title>WGS of bacteria from Torrens River.</title>
        <authorList>
            <person name="Wyrsch E.R."/>
            <person name="Drigo B."/>
        </authorList>
    </citation>
    <scope>NUCLEOTIDE SEQUENCE [LARGE SCALE GENOMIC DNA]</scope>
    <source>
        <strain evidence="1 2">TWI391</strain>
    </source>
</reference>
<gene>
    <name evidence="1" type="ORF">ABE541_06425</name>
</gene>
<protein>
    <submittedName>
        <fullName evidence="1">Gluconate 2-dehydrogenase subunit 3 family protein</fullName>
        <ecNumber evidence="1">1.-.-.-</ecNumber>
    </submittedName>
</protein>
<accession>A0ABV0BQ92</accession>
<organism evidence="1 2">
    <name type="scientific">Sphingobacterium kitahiroshimense</name>
    <dbReference type="NCBI Taxonomy" id="470446"/>
    <lineage>
        <taxon>Bacteria</taxon>
        <taxon>Pseudomonadati</taxon>
        <taxon>Bacteroidota</taxon>
        <taxon>Sphingobacteriia</taxon>
        <taxon>Sphingobacteriales</taxon>
        <taxon>Sphingobacteriaceae</taxon>
        <taxon>Sphingobacterium</taxon>
    </lineage>
</organism>
<sequence length="166" mass="18449">MMNRRTLVKQLFIIAGGIALLPSCLREQGGASIVLKNIKLSATDEDFLAKLAEILIPKTDSPGGLELNLHLFVMKMVDDCESPENQQVFVKGMQALKDNSESQTPEELLTSITTLEGQKEGDEVAFFKIFKNRAIQGYLNSEYVMKNKLIYKLIPGPYQAAVKLKA</sequence>